<proteinExistence type="predicted"/>
<evidence type="ECO:0000313" key="2">
    <source>
        <dbReference type="Proteomes" id="UP000398217"/>
    </source>
</evidence>
<dbReference type="Proteomes" id="UP000398217">
    <property type="component" value="Unassembled WGS sequence"/>
</dbReference>
<reference evidence="2" key="1">
    <citation type="journal article" date="2020" name="Int. J. Syst. Evol. Microbiol.">
        <title>Capnocytophaga felis sp. nov. isolated from the feline oral cavity.</title>
        <authorList>
            <person name="Suzuki M."/>
            <person name="Umeda K."/>
            <person name="Kimura M."/>
            <person name="Imaoka K."/>
            <person name="Morikawa S."/>
            <person name="Maeda K."/>
        </authorList>
    </citation>
    <scope>NUCLEOTIDE SEQUENCE [LARGE SCALE GENOMIC DNA]</scope>
    <source>
        <strain evidence="2">KC07070</strain>
    </source>
</reference>
<dbReference type="AlphaFoldDB" id="A0A5M4BAM5"/>
<organism evidence="1 2">
    <name type="scientific">Capnocytophaga felis</name>
    <dbReference type="NCBI Taxonomy" id="2267611"/>
    <lineage>
        <taxon>Bacteria</taxon>
        <taxon>Pseudomonadati</taxon>
        <taxon>Bacteroidota</taxon>
        <taxon>Flavobacteriia</taxon>
        <taxon>Flavobacteriales</taxon>
        <taxon>Flavobacteriaceae</taxon>
        <taxon>Capnocytophaga</taxon>
    </lineage>
</organism>
<accession>A0A5M4BAM5</accession>
<dbReference type="RefSeq" id="WP_175577630.1">
    <property type="nucleotide sequence ID" value="NZ_BLBC01000009.1"/>
</dbReference>
<keyword evidence="2" id="KW-1185">Reference proteome</keyword>
<sequence length="366" mass="44163">MEFIKEIESRFKEAQENYLSLKKEIESKVVRWFWASNSIFTLNPFWFEQNRYPKGKILKEEPTKNQEYAHLYGVNAQNEIIVNREMTSFKENFYETFYFRAKNEILSYHFDYGKEKKLINVKKYTYKNDRLVAIYSFFEKNGYWIEHFVYENEKLIRKEWQGVDNYGKNFNRTMNYDYDEIGQLKTIKEDDYIWHQKPDKKLSYKKLTELSQEKLLSLLKETIRKNAPNEKLYCINLSYFGENMIPPQIGFGTQSDRKEWTENEYHIDIIWNVADYSHSAEITPDDETSNLFDLFNQETELNEKYSTAIKVVIECAKTLKKDLQELKLQTTDDFVVVAGYFDQSDFRKNFKQINPELFEVFKKKLP</sequence>
<comment type="caution">
    <text evidence="1">The sequence shown here is derived from an EMBL/GenBank/DDBJ whole genome shotgun (WGS) entry which is preliminary data.</text>
</comment>
<evidence type="ECO:0000313" key="1">
    <source>
        <dbReference type="EMBL" id="GET46362.1"/>
    </source>
</evidence>
<protein>
    <submittedName>
        <fullName evidence="1">Uncharacterized protein</fullName>
    </submittedName>
</protein>
<dbReference type="EMBL" id="BLBC01000009">
    <property type="protein sequence ID" value="GET46362.1"/>
    <property type="molecule type" value="Genomic_DNA"/>
</dbReference>
<name>A0A5M4BAM5_9FLAO</name>
<gene>
    <name evidence="1" type="ORF">RCZ01_16640</name>
</gene>